<dbReference type="RefSeq" id="WP_182952787.1">
    <property type="nucleotide sequence ID" value="NZ_WNXC01000001.1"/>
</dbReference>
<reference evidence="1 2" key="1">
    <citation type="submission" date="2019-11" db="EMBL/GenBank/DDBJ databases">
        <title>Description of Pedobacter sp. LMG 31462T.</title>
        <authorList>
            <person name="Carlier A."/>
            <person name="Qi S."/>
            <person name="Vandamme P."/>
        </authorList>
    </citation>
    <scope>NUCLEOTIDE SEQUENCE [LARGE SCALE GENOMIC DNA]</scope>
    <source>
        <strain evidence="1 2">LMG 31462</strain>
    </source>
</reference>
<dbReference type="InterPro" id="IPR016024">
    <property type="entry name" value="ARM-type_fold"/>
</dbReference>
<name>A0ABR6EQJ7_9SPHI</name>
<protein>
    <submittedName>
        <fullName evidence="1">DNA alkylation repair protein</fullName>
    </submittedName>
</protein>
<dbReference type="Proteomes" id="UP000636110">
    <property type="component" value="Unassembled WGS sequence"/>
</dbReference>
<dbReference type="Gene3D" id="1.25.40.290">
    <property type="entry name" value="ARM repeat domains"/>
    <property type="match status" value="1"/>
</dbReference>
<accession>A0ABR6EQJ7</accession>
<dbReference type="EMBL" id="WNXC01000001">
    <property type="protein sequence ID" value="MBB2147516.1"/>
    <property type="molecule type" value="Genomic_DNA"/>
</dbReference>
<proteinExistence type="predicted"/>
<evidence type="ECO:0000313" key="2">
    <source>
        <dbReference type="Proteomes" id="UP000636110"/>
    </source>
</evidence>
<comment type="caution">
    <text evidence="1">The sequence shown here is derived from an EMBL/GenBank/DDBJ whole genome shotgun (WGS) entry which is preliminary data.</text>
</comment>
<evidence type="ECO:0000313" key="1">
    <source>
        <dbReference type="EMBL" id="MBB2147516.1"/>
    </source>
</evidence>
<organism evidence="1 2">
    <name type="scientific">Pedobacter gandavensis</name>
    <dbReference type="NCBI Taxonomy" id="2679963"/>
    <lineage>
        <taxon>Bacteria</taxon>
        <taxon>Pseudomonadati</taxon>
        <taxon>Bacteroidota</taxon>
        <taxon>Sphingobacteriia</taxon>
        <taxon>Sphingobacteriales</taxon>
        <taxon>Sphingobacteriaceae</taxon>
        <taxon>Pedobacter</taxon>
    </lineage>
</organism>
<gene>
    <name evidence="1" type="ORF">GM920_01200</name>
</gene>
<keyword evidence="2" id="KW-1185">Reference proteome</keyword>
<dbReference type="SUPFAM" id="SSF48371">
    <property type="entry name" value="ARM repeat"/>
    <property type="match status" value="1"/>
</dbReference>
<sequence length="272" mass="30447">MTSIIVKTEILRSRKGASKATDIPDDVLAGLNRGILESVNLTEWLAVDHMQLLENVLSCYPDHLAACKAQVGKPEAMSVRTLIVQISNILSTRIGAEPGLFAYLANYPSDSVRCWAVYMVGLNNDLNLKEKFKAIYPFAADPHFGVRELAWMAMREDIERNLLESIGILVGWTSSADENIRRFVTEATRPRGVWCKQLKALITQPDIAINLLTPLKADPSAYVQLSLGNWLNDAGKSQPEWVLRLCKSWIDQDPNEHTLKIVKRGTRNLSFS</sequence>